<dbReference type="Gene3D" id="2.170.260.10">
    <property type="entry name" value="paz domain"/>
    <property type="match status" value="1"/>
</dbReference>
<dbReference type="EMBL" id="JAZHXJ010000004">
    <property type="protein sequence ID" value="KAL1884170.1"/>
    <property type="molecule type" value="Genomic_DNA"/>
</dbReference>
<dbReference type="Pfam" id="PF08699">
    <property type="entry name" value="ArgoL1"/>
    <property type="match status" value="1"/>
</dbReference>
<evidence type="ECO:0000313" key="5">
    <source>
        <dbReference type="Proteomes" id="UP001586593"/>
    </source>
</evidence>
<dbReference type="SUPFAM" id="SSF53098">
    <property type="entry name" value="Ribonuclease H-like"/>
    <property type="match status" value="1"/>
</dbReference>
<dbReference type="SMART" id="SM01163">
    <property type="entry name" value="DUF1785"/>
    <property type="match status" value="1"/>
</dbReference>
<organism evidence="4 5">
    <name type="scientific">Phialemonium thermophilum</name>
    <dbReference type="NCBI Taxonomy" id="223376"/>
    <lineage>
        <taxon>Eukaryota</taxon>
        <taxon>Fungi</taxon>
        <taxon>Dikarya</taxon>
        <taxon>Ascomycota</taxon>
        <taxon>Pezizomycotina</taxon>
        <taxon>Sordariomycetes</taxon>
        <taxon>Sordariomycetidae</taxon>
        <taxon>Cephalothecales</taxon>
        <taxon>Cephalothecaceae</taxon>
        <taxon>Phialemonium</taxon>
    </lineage>
</organism>
<name>A0ABR3Y785_9PEZI</name>
<dbReference type="InterPro" id="IPR032474">
    <property type="entry name" value="Argonaute_N"/>
</dbReference>
<evidence type="ECO:0000256" key="1">
    <source>
        <dbReference type="SAM" id="MobiDB-lite"/>
    </source>
</evidence>
<dbReference type="InterPro" id="IPR045246">
    <property type="entry name" value="Piwi_ago-like"/>
</dbReference>
<comment type="caution">
    <text evidence="4">The sequence shown here is derived from an EMBL/GenBank/DDBJ whole genome shotgun (WGS) entry which is preliminary data.</text>
</comment>
<dbReference type="InterPro" id="IPR032472">
    <property type="entry name" value="ArgoL2"/>
</dbReference>
<dbReference type="InterPro" id="IPR014811">
    <property type="entry name" value="ArgoL1"/>
</dbReference>
<dbReference type="CDD" id="cd02846">
    <property type="entry name" value="PAZ_argonaute_like"/>
    <property type="match status" value="1"/>
</dbReference>
<dbReference type="Gene3D" id="3.40.50.2300">
    <property type="match status" value="1"/>
</dbReference>
<protein>
    <submittedName>
        <fullName evidence="4">Uncharacterized protein</fullName>
    </submittedName>
</protein>
<reference evidence="4 5" key="1">
    <citation type="journal article" date="2024" name="Commun. Biol.">
        <title>Comparative genomic analysis of thermophilic fungi reveals convergent evolutionary adaptations and gene losses.</title>
        <authorList>
            <person name="Steindorff A.S."/>
            <person name="Aguilar-Pontes M.V."/>
            <person name="Robinson A.J."/>
            <person name="Andreopoulos B."/>
            <person name="LaButti K."/>
            <person name="Kuo A."/>
            <person name="Mondo S."/>
            <person name="Riley R."/>
            <person name="Otillar R."/>
            <person name="Haridas S."/>
            <person name="Lipzen A."/>
            <person name="Grimwood J."/>
            <person name="Schmutz J."/>
            <person name="Clum A."/>
            <person name="Reid I.D."/>
            <person name="Moisan M.C."/>
            <person name="Butler G."/>
            <person name="Nguyen T.T.M."/>
            <person name="Dewar K."/>
            <person name="Conant G."/>
            <person name="Drula E."/>
            <person name="Henrissat B."/>
            <person name="Hansel C."/>
            <person name="Singer S."/>
            <person name="Hutchinson M.I."/>
            <person name="de Vries R.P."/>
            <person name="Natvig D.O."/>
            <person name="Powell A.J."/>
            <person name="Tsang A."/>
            <person name="Grigoriev I.V."/>
        </authorList>
    </citation>
    <scope>NUCLEOTIDE SEQUENCE [LARGE SCALE GENOMIC DNA]</scope>
    <source>
        <strain evidence="4 5">ATCC 24622</strain>
    </source>
</reference>
<dbReference type="InterPro" id="IPR012337">
    <property type="entry name" value="RNaseH-like_sf"/>
</dbReference>
<sequence length="943" mass="107371">MSGSEQVQPVPTAYDPDHDVLKTSQHIDKCLDLPPEAYLKTQGRTPFARRPGFNSSAKPINVQVNQFRVASIGNADVFQFDVSVTPEPPRPHLIAKIWQTATVQAKLMEHGKPWIYDGRNLAWSTNRVDELSILADLDEGQRKSSKANFQYTLLVRNTGTIRLQALRAYLEGKMDWNNSVLECMNFLDHVMRQGPSQRMRAIRRNFFPLDAKRMDLNKVTEVIKGMYASMRMNQSIQQGGTGLGVNVSVSNSTFFLAQPFEQLVREFIGCYDRKWENMQYNKLADELCPQVVRDSSGGMTFTMSEAFRVLRKLQRIRFKVYHRGKTNDDTEYVVKSFVWSPSYGKEGANAKNIMFDKKEDDGTVRKISVFDYFQERYQIHLKNWRLPLIETARGGYFPMEVCIVPRYNRYPFKLDPVQTQQMIKFAVQRPAQQRQDIMANVQALGWNQDKYLQEFGIKINPTMPIVQARLITNPEVQFGNGKLNPGFTGRWDLRGRKFVSPNAQPLKSWAFVAVDMCVDERHLQAFVNTFCQTYQSHGGRIAEKPLMFFSPSKRQHHDVVKQYYEETSQKRGAPAQIIFFILKDKTAWVYERMKKNADCRWACLTQMLQAAKVCQAQAQYCSNVSMKVNAKLEGQTSRIPSAGPSSPFFKVPTIMIGVDVSHASPGSPNASMAAMCVSMDRDAATYVAACETNGHRVEILTPGNTRSMLPNLILMWCRKHRVAPQHAFYFRDGVSEGQFAHVMEYEVEEVRKAFKEVTKAVPKITVIVATKRHHIRIFPEKGDKNGNPLPGTLVEREVTHPYHYDFYLCSHVAIQGTARPVHYHVIHDEIGMKPDELQTMIYHQCYQYVRSTTPVSLHPAVYYAHLASARARAHENIATSDQVPSTAKSQVVGKGPGLMAKRPDSSSTSSRINRAESIPLLPMGSSEAHPAAVQAFRRTMWFI</sequence>
<dbReference type="Pfam" id="PF16487">
    <property type="entry name" value="ArgoMid"/>
    <property type="match status" value="1"/>
</dbReference>
<proteinExistence type="predicted"/>
<evidence type="ECO:0000313" key="4">
    <source>
        <dbReference type="EMBL" id="KAL1884170.1"/>
    </source>
</evidence>
<feature type="compositionally biased region" description="Polar residues" evidence="1">
    <location>
        <begin position="877"/>
        <end position="889"/>
    </location>
</feature>
<gene>
    <name evidence="4" type="ORF">VTK73DRAFT_6839</name>
</gene>
<feature type="domain" description="Piwi" evidence="3">
    <location>
        <begin position="577"/>
        <end position="876"/>
    </location>
</feature>
<feature type="region of interest" description="Disordered" evidence="1">
    <location>
        <begin position="877"/>
        <end position="912"/>
    </location>
</feature>
<dbReference type="PANTHER" id="PTHR22891">
    <property type="entry name" value="EUKARYOTIC TRANSLATION INITIATION FACTOR 2C"/>
    <property type="match status" value="1"/>
</dbReference>
<dbReference type="Gene3D" id="3.30.420.10">
    <property type="entry name" value="Ribonuclease H-like superfamily/Ribonuclease H"/>
    <property type="match status" value="1"/>
</dbReference>
<dbReference type="InterPro" id="IPR036397">
    <property type="entry name" value="RNaseH_sf"/>
</dbReference>
<dbReference type="InterPro" id="IPR032473">
    <property type="entry name" value="Argonaute_Mid_dom"/>
</dbReference>
<dbReference type="InterPro" id="IPR036085">
    <property type="entry name" value="PAZ_dom_sf"/>
</dbReference>
<dbReference type="SUPFAM" id="SSF101690">
    <property type="entry name" value="PAZ domain"/>
    <property type="match status" value="1"/>
</dbReference>
<feature type="domain" description="PAZ" evidence="2">
    <location>
        <begin position="287"/>
        <end position="406"/>
    </location>
</feature>
<dbReference type="Pfam" id="PF16486">
    <property type="entry name" value="ArgoN"/>
    <property type="match status" value="1"/>
</dbReference>
<dbReference type="InterPro" id="IPR003100">
    <property type="entry name" value="PAZ_dom"/>
</dbReference>
<dbReference type="SMART" id="SM00950">
    <property type="entry name" value="Piwi"/>
    <property type="match status" value="1"/>
</dbReference>
<dbReference type="Proteomes" id="UP001586593">
    <property type="component" value="Unassembled WGS sequence"/>
</dbReference>
<keyword evidence="5" id="KW-1185">Reference proteome</keyword>
<dbReference type="PROSITE" id="PS50822">
    <property type="entry name" value="PIWI"/>
    <property type="match status" value="1"/>
</dbReference>
<dbReference type="Pfam" id="PF02171">
    <property type="entry name" value="Piwi"/>
    <property type="match status" value="1"/>
</dbReference>
<dbReference type="Pfam" id="PF02170">
    <property type="entry name" value="PAZ"/>
    <property type="match status" value="1"/>
</dbReference>
<accession>A0ABR3Y785</accession>
<evidence type="ECO:0000259" key="2">
    <source>
        <dbReference type="PROSITE" id="PS50821"/>
    </source>
</evidence>
<dbReference type="InterPro" id="IPR003165">
    <property type="entry name" value="Piwi"/>
</dbReference>
<dbReference type="Pfam" id="PF16488">
    <property type="entry name" value="ArgoL2"/>
    <property type="match status" value="1"/>
</dbReference>
<evidence type="ECO:0000259" key="3">
    <source>
        <dbReference type="PROSITE" id="PS50822"/>
    </source>
</evidence>
<dbReference type="PROSITE" id="PS50821">
    <property type="entry name" value="PAZ"/>
    <property type="match status" value="1"/>
</dbReference>
<dbReference type="CDD" id="cd04657">
    <property type="entry name" value="Piwi_ago-like"/>
    <property type="match status" value="1"/>
</dbReference>